<feature type="transmembrane region" description="Helical" evidence="1">
    <location>
        <begin position="6"/>
        <end position="27"/>
    </location>
</feature>
<keyword evidence="3" id="KW-1185">Reference proteome</keyword>
<sequence length="139" mass="14550">MPESGSAVLEFIVVGVLLTMPVFYLVIALARLQAGAYAVTAAAREAGRTFVTAPDERSAAVRAAASARMAFEDQGFGPAGGVRVTCGQSPCLARGDRVETVADLSVELPLIPDFLRHVVPSSVHLSARHVATVDRFGAK</sequence>
<proteinExistence type="predicted"/>
<gene>
    <name evidence="2" type="ORF">FGL98_14340</name>
</gene>
<comment type="caution">
    <text evidence="2">The sequence shown here is derived from an EMBL/GenBank/DDBJ whole genome shotgun (WGS) entry which is preliminary data.</text>
</comment>
<keyword evidence="1" id="KW-0812">Transmembrane</keyword>
<reference evidence="2 3" key="1">
    <citation type="submission" date="2019-05" db="EMBL/GenBank/DDBJ databases">
        <authorList>
            <person name="Lee S.D."/>
        </authorList>
    </citation>
    <scope>NUCLEOTIDE SEQUENCE [LARGE SCALE GENOMIC DNA]</scope>
    <source>
        <strain evidence="2 3">C5-26</strain>
    </source>
</reference>
<dbReference type="RefSeq" id="WP_146317598.1">
    <property type="nucleotide sequence ID" value="NZ_VCQV01000020.1"/>
</dbReference>
<keyword evidence="1" id="KW-0472">Membrane</keyword>
<evidence type="ECO:0000313" key="3">
    <source>
        <dbReference type="Proteomes" id="UP000320244"/>
    </source>
</evidence>
<reference evidence="2 3" key="2">
    <citation type="submission" date="2019-08" db="EMBL/GenBank/DDBJ databases">
        <title>Jejuicoccus antrihumi gen. nov., sp. nov., a new member of the family Dermacoccaceae isolated from a cave.</title>
        <authorList>
            <person name="Schumann P."/>
            <person name="Kim I.S."/>
        </authorList>
    </citation>
    <scope>NUCLEOTIDE SEQUENCE [LARGE SCALE GENOMIC DNA]</scope>
    <source>
        <strain evidence="2 3">C5-26</strain>
    </source>
</reference>
<organism evidence="2 3">
    <name type="scientific">Leekyejoonella antrihumi</name>
    <dbReference type="NCBI Taxonomy" id="1660198"/>
    <lineage>
        <taxon>Bacteria</taxon>
        <taxon>Bacillati</taxon>
        <taxon>Actinomycetota</taxon>
        <taxon>Actinomycetes</taxon>
        <taxon>Micrococcales</taxon>
        <taxon>Dermacoccaceae</taxon>
        <taxon>Leekyejoonella</taxon>
    </lineage>
</organism>
<evidence type="ECO:0000313" key="2">
    <source>
        <dbReference type="EMBL" id="TWP35297.1"/>
    </source>
</evidence>
<keyword evidence="1" id="KW-1133">Transmembrane helix</keyword>
<dbReference type="AlphaFoldDB" id="A0A563DYJ8"/>
<dbReference type="OrthoDB" id="4869494at2"/>
<dbReference type="Proteomes" id="UP000320244">
    <property type="component" value="Unassembled WGS sequence"/>
</dbReference>
<dbReference type="EMBL" id="VCQV01000020">
    <property type="protein sequence ID" value="TWP35297.1"/>
    <property type="molecule type" value="Genomic_DNA"/>
</dbReference>
<accession>A0A563DYJ8</accession>
<protein>
    <submittedName>
        <fullName evidence="2">Pilus assembly protein</fullName>
    </submittedName>
</protein>
<name>A0A563DYJ8_9MICO</name>
<evidence type="ECO:0000256" key="1">
    <source>
        <dbReference type="SAM" id="Phobius"/>
    </source>
</evidence>